<protein>
    <submittedName>
        <fullName evidence="3">C2H2-type domain-containing protein</fullName>
    </submittedName>
</protein>
<organism evidence="2 3">
    <name type="scientific">Globodera rostochiensis</name>
    <name type="common">Golden nematode worm</name>
    <name type="synonym">Heterodera rostochiensis</name>
    <dbReference type="NCBI Taxonomy" id="31243"/>
    <lineage>
        <taxon>Eukaryota</taxon>
        <taxon>Metazoa</taxon>
        <taxon>Ecdysozoa</taxon>
        <taxon>Nematoda</taxon>
        <taxon>Chromadorea</taxon>
        <taxon>Rhabditida</taxon>
        <taxon>Tylenchina</taxon>
        <taxon>Tylenchomorpha</taxon>
        <taxon>Tylenchoidea</taxon>
        <taxon>Heteroderidae</taxon>
        <taxon>Heteroderinae</taxon>
        <taxon>Globodera</taxon>
    </lineage>
</organism>
<dbReference type="AlphaFoldDB" id="A0A914GTM3"/>
<sequence>MKIKAVYETGQGHKNALSTDRQLFLFIYEKRFPRLSDISPIGHFAHWTFRPLDISPIGHFARGLSPIGSWAKHPGTSFDDGVCLSLPSGACRAVTFPHEHFSHLSPMISSFSPTDKPCSSSSSSSTVPPCCSSSSSDEAEADTRGWPSVVNVLETPDRRRVRKTWRSVAIRVDLNRIPESVHHLPSVTNLQRSLPAIISRRQCPTFSPSLRKNGTKRLADTIAFSTGTPISSRQPGTPFTSPPLMRRVRHSPTLRTPKSCNNSSQCGHIHLSISPIGDCSPTSSSSSLPVLRPLNIHNYIGIRFSGEHLKDVTQSQLLNCYSRNGEDKATPPSSTTDENSFVARKRKEQVPSTSFESTKENSSTNDSGFLDSSGLFTPHLPSNSSSSFSTSPPTCLLLDFEQPQHPHHLTHPPSSSSSFTIAAPAIPEQSYGPLEASVLDGILNDLSRWPSTDANSPGKTRTSPQRRSLLFERKLRALTIGQRKETPAGKLQRETLNTTRGIPSDLVVEMEEATKEVTWAELELLLPDLDKRSFQLMFGLSPDQHELTYMAHSFIRLQCPQSLPQWSLSENPTLIGHIRSIGLPTDCVTDRIVRLNCPFVTSLGPTHTFLPQAS</sequence>
<dbReference type="WBParaSite" id="Gr19_v10_g11237.t3">
    <property type="protein sequence ID" value="Gr19_v10_g11237.t3"/>
    <property type="gene ID" value="Gr19_v10_g11237"/>
</dbReference>
<feature type="compositionally biased region" description="Polar residues" evidence="1">
    <location>
        <begin position="226"/>
        <end position="239"/>
    </location>
</feature>
<proteinExistence type="predicted"/>
<feature type="region of interest" description="Disordered" evidence="1">
    <location>
        <begin position="121"/>
        <end position="143"/>
    </location>
</feature>
<feature type="compositionally biased region" description="Polar residues" evidence="1">
    <location>
        <begin position="350"/>
        <end position="367"/>
    </location>
</feature>
<evidence type="ECO:0000256" key="1">
    <source>
        <dbReference type="SAM" id="MobiDB-lite"/>
    </source>
</evidence>
<reference evidence="3" key="1">
    <citation type="submission" date="2022-11" db="UniProtKB">
        <authorList>
            <consortium name="WormBaseParasite"/>
        </authorList>
    </citation>
    <scope>IDENTIFICATION</scope>
</reference>
<evidence type="ECO:0000313" key="3">
    <source>
        <dbReference type="WBParaSite" id="Gr19_v10_g11237.t3"/>
    </source>
</evidence>
<keyword evidence="2" id="KW-1185">Reference proteome</keyword>
<feature type="region of interest" description="Disordered" evidence="1">
    <location>
        <begin position="226"/>
        <end position="245"/>
    </location>
</feature>
<feature type="region of interest" description="Disordered" evidence="1">
    <location>
        <begin position="323"/>
        <end position="376"/>
    </location>
</feature>
<evidence type="ECO:0000313" key="2">
    <source>
        <dbReference type="Proteomes" id="UP000887572"/>
    </source>
</evidence>
<name>A0A914GTM3_GLORO</name>
<feature type="compositionally biased region" description="Low complexity" evidence="1">
    <location>
        <begin position="121"/>
        <end position="136"/>
    </location>
</feature>
<accession>A0A914GTM3</accession>
<dbReference type="Proteomes" id="UP000887572">
    <property type="component" value="Unplaced"/>
</dbReference>